<keyword evidence="8" id="KW-1185">Reference proteome</keyword>
<feature type="compositionally biased region" description="Pro residues" evidence="6">
    <location>
        <begin position="54"/>
        <end position="63"/>
    </location>
</feature>
<dbReference type="GeneID" id="105891827"/>
<organism evidence="8 9">
    <name type="scientific">Clupea harengus</name>
    <name type="common">Atlantic herring</name>
    <dbReference type="NCBI Taxonomy" id="7950"/>
    <lineage>
        <taxon>Eukaryota</taxon>
        <taxon>Metazoa</taxon>
        <taxon>Chordata</taxon>
        <taxon>Craniata</taxon>
        <taxon>Vertebrata</taxon>
        <taxon>Euteleostomi</taxon>
        <taxon>Actinopterygii</taxon>
        <taxon>Neopterygii</taxon>
        <taxon>Teleostei</taxon>
        <taxon>Clupei</taxon>
        <taxon>Clupeiformes</taxon>
        <taxon>Clupeoidei</taxon>
        <taxon>Clupeidae</taxon>
        <taxon>Clupea</taxon>
    </lineage>
</organism>
<feature type="compositionally biased region" description="Pro residues" evidence="6">
    <location>
        <begin position="23"/>
        <end position="46"/>
    </location>
</feature>
<dbReference type="InterPro" id="IPR007593">
    <property type="entry name" value="CD225/Dispanin_fam"/>
</dbReference>
<dbReference type="AlphaFoldDB" id="A0A6P3VK64"/>
<proteinExistence type="inferred from homology"/>
<comment type="similarity">
    <text evidence="2">Belongs to the CD225/Dispanin family.</text>
</comment>
<evidence type="ECO:0000256" key="2">
    <source>
        <dbReference type="ARBA" id="ARBA00006843"/>
    </source>
</evidence>
<name>A0A6P3VK64_CLUHA</name>
<evidence type="ECO:0000313" key="8">
    <source>
        <dbReference type="Proteomes" id="UP000515152"/>
    </source>
</evidence>
<evidence type="ECO:0000256" key="5">
    <source>
        <dbReference type="ARBA" id="ARBA00023136"/>
    </source>
</evidence>
<dbReference type="OrthoDB" id="6083617at2759"/>
<dbReference type="Proteomes" id="UP000515152">
    <property type="component" value="Chromosome 11"/>
</dbReference>
<protein>
    <submittedName>
        <fullName evidence="9">Protein lifeguard 1-like</fullName>
    </submittedName>
</protein>
<evidence type="ECO:0000256" key="4">
    <source>
        <dbReference type="ARBA" id="ARBA00022989"/>
    </source>
</evidence>
<evidence type="ECO:0000313" key="9">
    <source>
        <dbReference type="RefSeq" id="XP_012673460.2"/>
    </source>
</evidence>
<dbReference type="PANTHER" id="PTHR14948">
    <property type="entry name" value="NG5"/>
    <property type="match status" value="1"/>
</dbReference>
<feature type="region of interest" description="Disordered" evidence="6">
    <location>
        <begin position="1"/>
        <end position="89"/>
    </location>
</feature>
<dbReference type="GO" id="GO:0016020">
    <property type="term" value="C:membrane"/>
    <property type="evidence" value="ECO:0007669"/>
    <property type="project" value="UniProtKB-SubCell"/>
</dbReference>
<evidence type="ECO:0000256" key="7">
    <source>
        <dbReference type="SAM" id="Phobius"/>
    </source>
</evidence>
<dbReference type="RefSeq" id="XP_012673460.2">
    <property type="nucleotide sequence ID" value="XM_012818006.3"/>
</dbReference>
<evidence type="ECO:0000256" key="6">
    <source>
        <dbReference type="SAM" id="MobiDB-lite"/>
    </source>
</evidence>
<comment type="subcellular location">
    <subcellularLocation>
        <location evidence="1">Membrane</location>
    </subcellularLocation>
</comment>
<keyword evidence="5 7" id="KW-0472">Membrane</keyword>
<dbReference type="InterPro" id="IPR051423">
    <property type="entry name" value="CD225/Dispanin"/>
</dbReference>
<evidence type="ECO:0000256" key="3">
    <source>
        <dbReference type="ARBA" id="ARBA00022692"/>
    </source>
</evidence>
<sequence>MDPSKASAPPPGWNHDDKAGMTYPPPPYQDHPQYPNPGAYPPPGAMPPQGAYYPPGPGGPPQAAPMGQPYPQGQYHQGQPYPQGQYPQGQYPHGATVMVQPTVFVTHSPLVNPVSDYLGYSIFTMLCCCLPLGIAALIFSISTREANSQGNRQMAEKNSQTARKLNHAALGIGLTIIILYIVVSIVFTSQV</sequence>
<keyword evidence="3 7" id="KW-0812">Transmembrane</keyword>
<feature type="compositionally biased region" description="Low complexity" evidence="6">
    <location>
        <begin position="64"/>
        <end position="89"/>
    </location>
</feature>
<feature type="transmembrane region" description="Helical" evidence="7">
    <location>
        <begin position="165"/>
        <end position="187"/>
    </location>
</feature>
<gene>
    <name evidence="9" type="primary">LOC105891827</name>
</gene>
<dbReference type="Pfam" id="PF04505">
    <property type="entry name" value="CD225"/>
    <property type="match status" value="1"/>
</dbReference>
<accession>A0A6P3VK64</accession>
<dbReference type="PANTHER" id="PTHR14948:SF46">
    <property type="entry name" value="DISPANIN SUBFAMILY A MEMBER 2B-LIKE-RELATED"/>
    <property type="match status" value="1"/>
</dbReference>
<dbReference type="KEGG" id="char:105891827"/>
<reference evidence="9" key="1">
    <citation type="submission" date="2025-08" db="UniProtKB">
        <authorList>
            <consortium name="RefSeq"/>
        </authorList>
    </citation>
    <scope>IDENTIFICATION</scope>
</reference>
<evidence type="ECO:0000256" key="1">
    <source>
        <dbReference type="ARBA" id="ARBA00004370"/>
    </source>
</evidence>
<feature type="transmembrane region" description="Helical" evidence="7">
    <location>
        <begin position="117"/>
        <end position="144"/>
    </location>
</feature>
<keyword evidence="4 7" id="KW-1133">Transmembrane helix</keyword>